<name>A0A7S9LIL0_9PSED</name>
<sequence>MNGPAIAVDSLKDTAEAVGNLGYFVDALGRFIATVGNNDPYLCQQALDGYVLGGLLVGLRLAGSELQGHGEHLEKLINDAESNLQTPGRAPQKNNPAKRGAGGAA</sequence>
<dbReference type="EMBL" id="CP064946">
    <property type="protein sequence ID" value="QPH49779.1"/>
    <property type="molecule type" value="Genomic_DNA"/>
</dbReference>
<reference evidence="2 3" key="1">
    <citation type="submission" date="2020-11" db="EMBL/GenBank/DDBJ databases">
        <title>Pseudomonas fulva producing VIM-24.</title>
        <authorList>
            <person name="Liu S."/>
        </authorList>
    </citation>
    <scope>NUCLEOTIDE SEQUENCE [LARGE SCALE GENOMIC DNA]</scope>
    <source>
        <strain evidence="2 3">ZDHY414</strain>
    </source>
</reference>
<protein>
    <submittedName>
        <fullName evidence="2">Uncharacterized protein</fullName>
    </submittedName>
</protein>
<gene>
    <name evidence="2" type="ORF">IZU98_03350</name>
</gene>
<dbReference type="RefSeq" id="WP_104925780.1">
    <property type="nucleotide sequence ID" value="NZ_CP014025.1"/>
</dbReference>
<feature type="region of interest" description="Disordered" evidence="1">
    <location>
        <begin position="79"/>
        <end position="105"/>
    </location>
</feature>
<proteinExistence type="predicted"/>
<evidence type="ECO:0000313" key="3">
    <source>
        <dbReference type="Proteomes" id="UP000594430"/>
    </source>
</evidence>
<accession>A0A7S9LIL0</accession>
<dbReference type="Proteomes" id="UP000594430">
    <property type="component" value="Chromosome"/>
</dbReference>
<evidence type="ECO:0000313" key="2">
    <source>
        <dbReference type="EMBL" id="QPH49779.1"/>
    </source>
</evidence>
<organism evidence="2 3">
    <name type="scientific">Pseudomonas fulva</name>
    <dbReference type="NCBI Taxonomy" id="47880"/>
    <lineage>
        <taxon>Bacteria</taxon>
        <taxon>Pseudomonadati</taxon>
        <taxon>Pseudomonadota</taxon>
        <taxon>Gammaproteobacteria</taxon>
        <taxon>Pseudomonadales</taxon>
        <taxon>Pseudomonadaceae</taxon>
        <taxon>Pseudomonas</taxon>
    </lineage>
</organism>
<dbReference type="AlphaFoldDB" id="A0A7S9LIL0"/>
<evidence type="ECO:0000256" key="1">
    <source>
        <dbReference type="SAM" id="MobiDB-lite"/>
    </source>
</evidence>